<keyword evidence="2" id="KW-0547">Nucleotide-binding</keyword>
<feature type="compositionally biased region" description="Low complexity" evidence="5">
    <location>
        <begin position="452"/>
        <end position="470"/>
    </location>
</feature>
<feature type="domain" description="Protein kinase" evidence="7">
    <location>
        <begin position="150"/>
        <end position="722"/>
    </location>
</feature>
<sequence length="1000" mass="107110">MSLTRTDAVARFSADWQRSLHGDRLPPQIRDYVPDGTQVRLAVLVELIRVDLRRRWQYGGPGKRIADYREEFPEVATSPELVDLLCEEFLARRGRGPLPLDDFLAEYPELAGAVGERLADLAGDDQPEAESSEAVAALADLAPGLRIDDFDLLTDLGAGLLGRVFLARQHSMQRLVAVRFSAGRAGAAHTMAQLDHAHIVRVFDQRVLSADAAQALTVGGSAHGRHNAVQGTITAPHPDLGTTTAEPFELDATLAAVPPSRTSRPGDDETIAAHPPRTTSRPGDDETIAAHPPRTTSRPGDDETITAHPPRTTSRPGDDETITAHPPRTTSRPGDDETITAHPPRRAGRPGDDETITAHPPRTASHPGDDEPRTRDGDGRSPTVTQPSSAGDATDAPESKDDDTVVVGDPPTLAPIHPGRLLLPDSGRSADLRGAATVPAYPDAATERSSDPDATVAAAPDGTAAAASGPPVAPESRTAVLPRLVYMQYLPGGTAVGLLEQRRRGPVTDGGALLLRAVDTAMEAKGEIRPADSSVRAEIARLDWPETVAWVGRRLADALDYAAHHGVLHHDIKPANVLFTAEGIPKLADFALGETTGRIAPPGPGATDALVYRSPEQLTRYLVPDAPAPGDASDVYSLGVLLWEMLTGATPFDDPPLDENGPDAETYARMLAVRRGGVPAAALARLPEGTPAALRRVLLDCLHEDPQRRWRGGAELAGQLDLCLDSRARDLVDPPPRSLAHRARGWLLPVAALCVGVPNLLASFYNIQLNQTLIIDRMSVADQEKFAAVGLINNLIAFPVAALLLVFMTRRPLAISHRLGRGEGYSARTLAQARRDTLLMGDWAVWIPFGFWLVAGIVWPLGLAFSGVDLPRGTFLHFFAAQVVCAAIALAYPFFPIMVYSVRAIYPQLLVRGGIGPDDERQLRALARRGSFYLGVAASVPLLGVASATFVEAADLELVIVPVRVLSVGGILAFVLTYRLFRLLEADLLALARAIPQRTR</sequence>
<dbReference type="GO" id="GO:0016301">
    <property type="term" value="F:kinase activity"/>
    <property type="evidence" value="ECO:0007669"/>
    <property type="project" value="UniProtKB-KW"/>
</dbReference>
<dbReference type="Gene3D" id="1.10.510.10">
    <property type="entry name" value="Transferase(Phosphotransferase) domain 1"/>
    <property type="match status" value="1"/>
</dbReference>
<proteinExistence type="predicted"/>
<dbReference type="Pfam" id="PF00069">
    <property type="entry name" value="Pkinase"/>
    <property type="match status" value="1"/>
</dbReference>
<reference evidence="8 9" key="1">
    <citation type="submission" date="2023-12" db="EMBL/GenBank/DDBJ databases">
        <title>novel species in genus Nocarida.</title>
        <authorList>
            <person name="Li Z."/>
        </authorList>
    </citation>
    <scope>NUCLEOTIDE SEQUENCE [LARGE SCALE GENOMIC DNA]</scope>
    <source>
        <strain evidence="8 9">CDC186</strain>
    </source>
</reference>
<feature type="compositionally biased region" description="Polar residues" evidence="5">
    <location>
        <begin position="382"/>
        <end position="391"/>
    </location>
</feature>
<dbReference type="InterPro" id="IPR011009">
    <property type="entry name" value="Kinase-like_dom_sf"/>
</dbReference>
<dbReference type="InterPro" id="IPR008271">
    <property type="entry name" value="Ser/Thr_kinase_AS"/>
</dbReference>
<dbReference type="SUPFAM" id="SSF56112">
    <property type="entry name" value="Protein kinase-like (PK-like)"/>
    <property type="match status" value="1"/>
</dbReference>
<comment type="caution">
    <text evidence="8">The sequence shown here is derived from an EMBL/GenBank/DDBJ whole genome shotgun (WGS) entry which is preliminary data.</text>
</comment>
<feature type="transmembrane region" description="Helical" evidence="6">
    <location>
        <begin position="931"/>
        <end position="951"/>
    </location>
</feature>
<dbReference type="Proteomes" id="UP001348098">
    <property type="component" value="Unassembled WGS sequence"/>
</dbReference>
<keyword evidence="6" id="KW-1133">Transmembrane helix</keyword>
<feature type="transmembrane region" description="Helical" evidence="6">
    <location>
        <begin position="843"/>
        <end position="863"/>
    </location>
</feature>
<organism evidence="8 9">
    <name type="scientific">Nocardia implantans</name>
    <dbReference type="NCBI Taxonomy" id="3108168"/>
    <lineage>
        <taxon>Bacteria</taxon>
        <taxon>Bacillati</taxon>
        <taxon>Actinomycetota</taxon>
        <taxon>Actinomycetes</taxon>
        <taxon>Mycobacteriales</taxon>
        <taxon>Nocardiaceae</taxon>
        <taxon>Nocardia</taxon>
    </lineage>
</organism>
<keyword evidence="6" id="KW-0812">Transmembrane</keyword>
<feature type="transmembrane region" description="Helical" evidence="6">
    <location>
        <begin position="787"/>
        <end position="808"/>
    </location>
</feature>
<accession>A0ABU6B2V5</accession>
<dbReference type="RefSeq" id="WP_195078005.1">
    <property type="nucleotide sequence ID" value="NZ_JAYKYQ010000015.1"/>
</dbReference>
<feature type="compositionally biased region" description="Basic and acidic residues" evidence="5">
    <location>
        <begin position="367"/>
        <end position="379"/>
    </location>
</feature>
<evidence type="ECO:0000256" key="4">
    <source>
        <dbReference type="ARBA" id="ARBA00022840"/>
    </source>
</evidence>
<evidence type="ECO:0000313" key="8">
    <source>
        <dbReference type="EMBL" id="MEB3514010.1"/>
    </source>
</evidence>
<keyword evidence="6" id="KW-0472">Membrane</keyword>
<keyword evidence="3 8" id="KW-0418">Kinase</keyword>
<keyword evidence="4" id="KW-0067">ATP-binding</keyword>
<evidence type="ECO:0000256" key="3">
    <source>
        <dbReference type="ARBA" id="ARBA00022777"/>
    </source>
</evidence>
<evidence type="ECO:0000256" key="5">
    <source>
        <dbReference type="SAM" id="MobiDB-lite"/>
    </source>
</evidence>
<feature type="transmembrane region" description="Helical" evidence="6">
    <location>
        <begin position="875"/>
        <end position="895"/>
    </location>
</feature>
<keyword evidence="9" id="KW-1185">Reference proteome</keyword>
<gene>
    <name evidence="8" type="ORF">U3653_28645</name>
</gene>
<dbReference type="Gene3D" id="3.30.200.20">
    <property type="entry name" value="Phosphorylase Kinase, domain 1"/>
    <property type="match status" value="1"/>
</dbReference>
<evidence type="ECO:0000256" key="2">
    <source>
        <dbReference type="ARBA" id="ARBA00022741"/>
    </source>
</evidence>
<evidence type="ECO:0000256" key="1">
    <source>
        <dbReference type="ARBA" id="ARBA00022679"/>
    </source>
</evidence>
<dbReference type="PROSITE" id="PS50011">
    <property type="entry name" value="PROTEIN_KINASE_DOM"/>
    <property type="match status" value="1"/>
</dbReference>
<dbReference type="PANTHER" id="PTHR43289">
    <property type="entry name" value="MITOGEN-ACTIVATED PROTEIN KINASE KINASE KINASE 20-RELATED"/>
    <property type="match status" value="1"/>
</dbReference>
<dbReference type="InterPro" id="IPR000719">
    <property type="entry name" value="Prot_kinase_dom"/>
</dbReference>
<dbReference type="PROSITE" id="PS00108">
    <property type="entry name" value="PROTEIN_KINASE_ST"/>
    <property type="match status" value="1"/>
</dbReference>
<dbReference type="EMBL" id="JAYKYQ010000015">
    <property type="protein sequence ID" value="MEB3514010.1"/>
    <property type="molecule type" value="Genomic_DNA"/>
</dbReference>
<name>A0ABU6B2V5_9NOCA</name>
<evidence type="ECO:0000313" key="9">
    <source>
        <dbReference type="Proteomes" id="UP001348098"/>
    </source>
</evidence>
<evidence type="ECO:0000256" key="6">
    <source>
        <dbReference type="SAM" id="Phobius"/>
    </source>
</evidence>
<dbReference type="SMART" id="SM00220">
    <property type="entry name" value="S_TKc"/>
    <property type="match status" value="1"/>
</dbReference>
<dbReference type="PANTHER" id="PTHR43289:SF34">
    <property type="entry name" value="SERINE_THREONINE-PROTEIN KINASE YBDM-RELATED"/>
    <property type="match status" value="1"/>
</dbReference>
<keyword evidence="1" id="KW-0808">Transferase</keyword>
<evidence type="ECO:0000259" key="7">
    <source>
        <dbReference type="PROSITE" id="PS50011"/>
    </source>
</evidence>
<feature type="region of interest" description="Disordered" evidence="5">
    <location>
        <begin position="257"/>
        <end position="474"/>
    </location>
</feature>
<feature type="transmembrane region" description="Helical" evidence="6">
    <location>
        <begin position="963"/>
        <end position="981"/>
    </location>
</feature>
<protein>
    <submittedName>
        <fullName evidence="8">Protein kinase</fullName>
    </submittedName>
</protein>